<keyword evidence="5" id="KW-0812">Transmembrane</keyword>
<protein>
    <submittedName>
        <fullName evidence="7">Sensor histidine kinase</fullName>
    </submittedName>
</protein>
<dbReference type="SUPFAM" id="SSF158472">
    <property type="entry name" value="HAMP domain-like"/>
    <property type="match status" value="1"/>
</dbReference>
<reference evidence="7" key="2">
    <citation type="submission" date="2021-04" db="EMBL/GenBank/DDBJ databases">
        <authorList>
            <person name="Gilroy R."/>
        </authorList>
    </citation>
    <scope>NUCLEOTIDE SEQUENCE</scope>
    <source>
        <strain evidence="7">ChiGjej4B4-18154</strain>
    </source>
</reference>
<dbReference type="InterPro" id="IPR003594">
    <property type="entry name" value="HATPase_dom"/>
</dbReference>
<evidence type="ECO:0000313" key="8">
    <source>
        <dbReference type="Proteomes" id="UP000824035"/>
    </source>
</evidence>
<dbReference type="Gene3D" id="3.30.565.10">
    <property type="entry name" value="Histidine kinase-like ATPase, C-terminal domain"/>
    <property type="match status" value="1"/>
</dbReference>
<dbReference type="GO" id="GO:0016020">
    <property type="term" value="C:membrane"/>
    <property type="evidence" value="ECO:0007669"/>
    <property type="project" value="UniProtKB-SubCell"/>
</dbReference>
<dbReference type="Gene3D" id="6.10.340.10">
    <property type="match status" value="1"/>
</dbReference>
<feature type="transmembrane region" description="Helical" evidence="5">
    <location>
        <begin position="288"/>
        <end position="308"/>
    </location>
</feature>
<dbReference type="InterPro" id="IPR003660">
    <property type="entry name" value="HAMP_dom"/>
</dbReference>
<sequence>MRRSVFIARLFAVLFALLLVVQIAAGLGIYSYARRVVGEEFIRLNRSSLQQVADATARTLSEVRTFGERVAVNSTMLELAERSDEQARKEARRLLNNLMTEYMSRTNSISLMETCVLGNGGLRAAAYNTDEFSLDALRQDERLAPLLADETDQAMLPTHVSAEGTGVMVYTFQMVLRMDDLFSGETKGLVVLDLSELILCQQYSTYQKEGVTFWVVDSDGTIVSSKDKGKIGTYCGYTPQELEHIARNEQSLKDGFILCERISGTDWYLVEWLDSAIAFEPLTQVGSVIMAIIALCGVLLFCALSLTARRLQQRVNRINDKMEQVIQGDLSVRIPVEHSDEFGRIESEFNSMVAEIDRLIREVRQGEQQKRLAELDFLQAQINPHFIHNTLTSIRFMLEMGKVREAGEMIFYFSKLLRRTISRSNEFITLEEEVRTLEDYVNLQKFRYQDSFEASYDISPQTLNARVPALILQPVVENAIFHSVGRSMVHISISARREDSQLILVVEDDGVGMSRELRETVLHKDVQVNRVGLRNVHDRIQLNYGKEYGLAITEREGHGTRVTFRLPFQESESDGKGAAE</sequence>
<evidence type="ECO:0000256" key="5">
    <source>
        <dbReference type="SAM" id="Phobius"/>
    </source>
</evidence>
<keyword evidence="4 7" id="KW-0418">Kinase</keyword>
<dbReference type="Pfam" id="PF06580">
    <property type="entry name" value="His_kinase"/>
    <property type="match status" value="1"/>
</dbReference>
<keyword evidence="3" id="KW-0808">Transferase</keyword>
<feature type="domain" description="HAMP" evidence="6">
    <location>
        <begin position="309"/>
        <end position="361"/>
    </location>
</feature>
<dbReference type="AlphaFoldDB" id="A0A9D2E3Z8"/>
<name>A0A9D2E3Z8_9FIRM</name>
<dbReference type="Proteomes" id="UP000824035">
    <property type="component" value="Unassembled WGS sequence"/>
</dbReference>
<proteinExistence type="predicted"/>
<evidence type="ECO:0000256" key="3">
    <source>
        <dbReference type="ARBA" id="ARBA00022679"/>
    </source>
</evidence>
<evidence type="ECO:0000313" key="7">
    <source>
        <dbReference type="EMBL" id="HIZ30360.1"/>
    </source>
</evidence>
<comment type="subcellular location">
    <subcellularLocation>
        <location evidence="1">Membrane</location>
    </subcellularLocation>
</comment>
<dbReference type="InterPro" id="IPR010559">
    <property type="entry name" value="Sig_transdc_His_kin_internal"/>
</dbReference>
<dbReference type="Pfam" id="PF02518">
    <property type="entry name" value="HATPase_c"/>
    <property type="match status" value="1"/>
</dbReference>
<dbReference type="PANTHER" id="PTHR34220:SF7">
    <property type="entry name" value="SENSOR HISTIDINE KINASE YPDA"/>
    <property type="match status" value="1"/>
</dbReference>
<dbReference type="SMART" id="SM00387">
    <property type="entry name" value="HATPase_c"/>
    <property type="match status" value="1"/>
</dbReference>
<dbReference type="Pfam" id="PF00672">
    <property type="entry name" value="HAMP"/>
    <property type="match status" value="1"/>
</dbReference>
<keyword evidence="5" id="KW-0472">Membrane</keyword>
<gene>
    <name evidence="7" type="ORF">H9813_03880</name>
</gene>
<accession>A0A9D2E3Z8</accession>
<evidence type="ECO:0000259" key="6">
    <source>
        <dbReference type="PROSITE" id="PS50885"/>
    </source>
</evidence>
<dbReference type="CDD" id="cd06225">
    <property type="entry name" value="HAMP"/>
    <property type="match status" value="1"/>
</dbReference>
<reference evidence="7" key="1">
    <citation type="journal article" date="2021" name="PeerJ">
        <title>Extensive microbial diversity within the chicken gut microbiome revealed by metagenomics and culture.</title>
        <authorList>
            <person name="Gilroy R."/>
            <person name="Ravi A."/>
            <person name="Getino M."/>
            <person name="Pursley I."/>
            <person name="Horton D.L."/>
            <person name="Alikhan N.F."/>
            <person name="Baker D."/>
            <person name="Gharbi K."/>
            <person name="Hall N."/>
            <person name="Watson M."/>
            <person name="Adriaenssens E.M."/>
            <person name="Foster-Nyarko E."/>
            <person name="Jarju S."/>
            <person name="Secka A."/>
            <person name="Antonio M."/>
            <person name="Oren A."/>
            <person name="Chaudhuri R.R."/>
            <person name="La Ragione R."/>
            <person name="Hildebrand F."/>
            <person name="Pallen M.J."/>
        </authorList>
    </citation>
    <scope>NUCLEOTIDE SEQUENCE</scope>
    <source>
        <strain evidence="7">ChiGjej4B4-18154</strain>
    </source>
</reference>
<dbReference type="GO" id="GO:0000155">
    <property type="term" value="F:phosphorelay sensor kinase activity"/>
    <property type="evidence" value="ECO:0007669"/>
    <property type="project" value="InterPro"/>
</dbReference>
<comment type="caution">
    <text evidence="7">The sequence shown here is derived from an EMBL/GenBank/DDBJ whole genome shotgun (WGS) entry which is preliminary data.</text>
</comment>
<evidence type="ECO:0000256" key="4">
    <source>
        <dbReference type="ARBA" id="ARBA00022777"/>
    </source>
</evidence>
<dbReference type="SMART" id="SM00304">
    <property type="entry name" value="HAMP"/>
    <property type="match status" value="1"/>
</dbReference>
<dbReference type="SUPFAM" id="SSF55874">
    <property type="entry name" value="ATPase domain of HSP90 chaperone/DNA topoisomerase II/histidine kinase"/>
    <property type="match status" value="1"/>
</dbReference>
<evidence type="ECO:0000256" key="2">
    <source>
        <dbReference type="ARBA" id="ARBA00022553"/>
    </source>
</evidence>
<dbReference type="PANTHER" id="PTHR34220">
    <property type="entry name" value="SENSOR HISTIDINE KINASE YPDA"/>
    <property type="match status" value="1"/>
</dbReference>
<dbReference type="InterPro" id="IPR036890">
    <property type="entry name" value="HATPase_C_sf"/>
</dbReference>
<dbReference type="InterPro" id="IPR050640">
    <property type="entry name" value="Bact_2-comp_sensor_kinase"/>
</dbReference>
<keyword evidence="5" id="KW-1133">Transmembrane helix</keyword>
<keyword evidence="2" id="KW-0597">Phosphoprotein</keyword>
<dbReference type="EMBL" id="DXBV01000034">
    <property type="protein sequence ID" value="HIZ30360.1"/>
    <property type="molecule type" value="Genomic_DNA"/>
</dbReference>
<organism evidence="7 8">
    <name type="scientific">Candidatus Allofournierella merdipullorum</name>
    <dbReference type="NCBI Taxonomy" id="2838595"/>
    <lineage>
        <taxon>Bacteria</taxon>
        <taxon>Bacillati</taxon>
        <taxon>Bacillota</taxon>
        <taxon>Clostridia</taxon>
        <taxon>Eubacteriales</taxon>
        <taxon>Oscillospiraceae</taxon>
        <taxon>Allofournierella</taxon>
    </lineage>
</organism>
<evidence type="ECO:0000256" key="1">
    <source>
        <dbReference type="ARBA" id="ARBA00004370"/>
    </source>
</evidence>
<dbReference type="PROSITE" id="PS50885">
    <property type="entry name" value="HAMP"/>
    <property type="match status" value="1"/>
</dbReference>